<name>A0A6G1HVM2_9PEZI</name>
<dbReference type="GO" id="GO:0034553">
    <property type="term" value="P:mitochondrial respiratory chain complex II assembly"/>
    <property type="evidence" value="ECO:0007669"/>
    <property type="project" value="UniProtKB-UniRule"/>
</dbReference>
<dbReference type="Pfam" id="PF13233">
    <property type="entry name" value="Complex1_LYR_2"/>
    <property type="match status" value="1"/>
</dbReference>
<comment type="similarity">
    <text evidence="3 8">Belongs to the complex I LYR family. SDHAF3 subfamily.</text>
</comment>
<evidence type="ECO:0000256" key="7">
    <source>
        <dbReference type="ARBA" id="ARBA00023186"/>
    </source>
</evidence>
<comment type="subcellular location">
    <subcellularLocation>
        <location evidence="2 8">Mitochondrion matrix</location>
    </subcellularLocation>
</comment>
<evidence type="ECO:0000256" key="4">
    <source>
        <dbReference type="ARBA" id="ARBA00011273"/>
    </source>
</evidence>
<dbReference type="GO" id="GO:0006105">
    <property type="term" value="P:succinate metabolic process"/>
    <property type="evidence" value="ECO:0007669"/>
    <property type="project" value="TreeGrafter"/>
</dbReference>
<accession>A0A6G1HVM2</accession>
<keyword evidence="10" id="KW-1185">Reference proteome</keyword>
<evidence type="ECO:0000313" key="9">
    <source>
        <dbReference type="EMBL" id="KAF2399785.1"/>
    </source>
</evidence>
<sequence>MKPSSRLLATASSVITNNPNRAQPQALLPPLHLYRRVLRAQRKLPRDLRVLGDTFIKQEFRQHKDVENPLQLVGFLSSWQLFAQNLEGDTWRAGKLDKAIFEKMSDDQKVQLYELMLAARKGDADESQ</sequence>
<comment type="function">
    <text evidence="1 8">Plays an essential role in the assembly of succinate dehydrogenase (SDH), an enzyme complex (also referred to as respiratory complex II) that is a component of both the tricarboxylic acid (TCA) cycle and the mitochondrial electron transport chain, and which couples the oxidation of succinate to fumarate with the reduction of ubiquinone (coenzyme Q) to ubiquinol. Promotes maturation of the iron-sulfur protein subunit of the SDH catalytic dimer, protecting it from the deleterious effects of oxidants. May act together with SDHAF1.</text>
</comment>
<evidence type="ECO:0000256" key="3">
    <source>
        <dbReference type="ARBA" id="ARBA00006020"/>
    </source>
</evidence>
<evidence type="ECO:0000256" key="6">
    <source>
        <dbReference type="ARBA" id="ARBA00023128"/>
    </source>
</evidence>
<evidence type="ECO:0000256" key="2">
    <source>
        <dbReference type="ARBA" id="ARBA00004305"/>
    </source>
</evidence>
<dbReference type="Proteomes" id="UP000799640">
    <property type="component" value="Unassembled WGS sequence"/>
</dbReference>
<evidence type="ECO:0000256" key="5">
    <source>
        <dbReference type="ARBA" id="ARBA00022946"/>
    </source>
</evidence>
<proteinExistence type="inferred from homology"/>
<keyword evidence="5" id="KW-0809">Transit peptide</keyword>
<dbReference type="GO" id="GO:0005759">
    <property type="term" value="C:mitochondrial matrix"/>
    <property type="evidence" value="ECO:0007669"/>
    <property type="project" value="UniProtKB-SubCell"/>
</dbReference>
<comment type="subunit">
    <text evidence="4 8">Interacts with the iron-sulfur protein subunit within the SDH catalytic dimer.</text>
</comment>
<keyword evidence="6 8" id="KW-0496">Mitochondrion</keyword>
<dbReference type="InterPro" id="IPR008381">
    <property type="entry name" value="SDHAF3/Sdh7"/>
</dbReference>
<gene>
    <name evidence="9" type="ORF">EJ06DRAFT_556901</name>
</gene>
<dbReference type="CDD" id="cd20270">
    <property type="entry name" value="Complex1_LYR_SDHAF3_LYRM10"/>
    <property type="match status" value="1"/>
</dbReference>
<dbReference type="OrthoDB" id="278329at2759"/>
<evidence type="ECO:0000256" key="8">
    <source>
        <dbReference type="RuleBase" id="RU368039"/>
    </source>
</evidence>
<dbReference type="AlphaFoldDB" id="A0A6G1HVM2"/>
<dbReference type="EMBL" id="ML996696">
    <property type="protein sequence ID" value="KAF2399785.1"/>
    <property type="molecule type" value="Genomic_DNA"/>
</dbReference>
<organism evidence="9 10">
    <name type="scientific">Trichodelitschia bisporula</name>
    <dbReference type="NCBI Taxonomy" id="703511"/>
    <lineage>
        <taxon>Eukaryota</taxon>
        <taxon>Fungi</taxon>
        <taxon>Dikarya</taxon>
        <taxon>Ascomycota</taxon>
        <taxon>Pezizomycotina</taxon>
        <taxon>Dothideomycetes</taxon>
        <taxon>Dothideomycetes incertae sedis</taxon>
        <taxon>Phaeotrichales</taxon>
        <taxon>Phaeotrichaceae</taxon>
        <taxon>Trichodelitschia</taxon>
    </lineage>
</organism>
<evidence type="ECO:0000256" key="1">
    <source>
        <dbReference type="ARBA" id="ARBA00003675"/>
    </source>
</evidence>
<keyword evidence="7 8" id="KW-0143">Chaperone</keyword>
<dbReference type="GO" id="GO:0005758">
    <property type="term" value="C:mitochondrial intermembrane space"/>
    <property type="evidence" value="ECO:0007669"/>
    <property type="project" value="TreeGrafter"/>
</dbReference>
<dbReference type="PANTHER" id="PTHR13137">
    <property type="entry name" value="DC11 ACN9 HOMOLOG"/>
    <property type="match status" value="1"/>
</dbReference>
<dbReference type="PANTHER" id="PTHR13137:SF6">
    <property type="entry name" value="SUCCINATE DEHYDROGENASE ASSEMBLY FACTOR 3, MITOCHONDRIAL"/>
    <property type="match status" value="1"/>
</dbReference>
<evidence type="ECO:0000313" key="10">
    <source>
        <dbReference type="Proteomes" id="UP000799640"/>
    </source>
</evidence>
<reference evidence="9" key="1">
    <citation type="journal article" date="2020" name="Stud. Mycol.">
        <title>101 Dothideomycetes genomes: a test case for predicting lifestyles and emergence of pathogens.</title>
        <authorList>
            <person name="Haridas S."/>
            <person name="Albert R."/>
            <person name="Binder M."/>
            <person name="Bloem J."/>
            <person name="Labutti K."/>
            <person name="Salamov A."/>
            <person name="Andreopoulos B."/>
            <person name="Baker S."/>
            <person name="Barry K."/>
            <person name="Bills G."/>
            <person name="Bluhm B."/>
            <person name="Cannon C."/>
            <person name="Castanera R."/>
            <person name="Culley D."/>
            <person name="Daum C."/>
            <person name="Ezra D."/>
            <person name="Gonzalez J."/>
            <person name="Henrissat B."/>
            <person name="Kuo A."/>
            <person name="Liang C."/>
            <person name="Lipzen A."/>
            <person name="Lutzoni F."/>
            <person name="Magnuson J."/>
            <person name="Mondo S."/>
            <person name="Nolan M."/>
            <person name="Ohm R."/>
            <person name="Pangilinan J."/>
            <person name="Park H.-J."/>
            <person name="Ramirez L."/>
            <person name="Alfaro M."/>
            <person name="Sun H."/>
            <person name="Tritt A."/>
            <person name="Yoshinaga Y."/>
            <person name="Zwiers L.-H."/>
            <person name="Turgeon B."/>
            <person name="Goodwin S."/>
            <person name="Spatafora J."/>
            <person name="Crous P."/>
            <person name="Grigoriev I."/>
        </authorList>
    </citation>
    <scope>NUCLEOTIDE SEQUENCE</scope>
    <source>
        <strain evidence="9">CBS 262.69</strain>
    </source>
</reference>
<protein>
    <recommendedName>
        <fullName evidence="8">Succinate dehydrogenase assembly factor 3</fullName>
        <shortName evidence="8">SDH assembly factor 3</shortName>
        <shortName evidence="8">SDHAF3</shortName>
    </recommendedName>
</protein>